<comment type="caution">
    <text evidence="2">The sequence shown here is derived from an EMBL/GenBank/DDBJ whole genome shotgun (WGS) entry which is preliminary data.</text>
</comment>
<keyword evidence="3" id="KW-1185">Reference proteome</keyword>
<reference evidence="2" key="1">
    <citation type="submission" date="2021-02" db="EMBL/GenBank/DDBJ databases">
        <authorList>
            <person name="Nieuwenhuis M."/>
            <person name="Van De Peppel L.J.J."/>
        </authorList>
    </citation>
    <scope>NUCLEOTIDE SEQUENCE</scope>
    <source>
        <strain evidence="2">D49</strain>
    </source>
</reference>
<evidence type="ECO:0000256" key="1">
    <source>
        <dbReference type="SAM" id="Phobius"/>
    </source>
</evidence>
<evidence type="ECO:0000313" key="3">
    <source>
        <dbReference type="Proteomes" id="UP000717328"/>
    </source>
</evidence>
<reference evidence="2" key="2">
    <citation type="submission" date="2021-10" db="EMBL/GenBank/DDBJ databases">
        <title>Phylogenomics reveals ancestral predisposition of the termite-cultivated fungus Termitomyces towards a domesticated lifestyle.</title>
        <authorList>
            <person name="Auxier B."/>
            <person name="Grum-Grzhimaylo A."/>
            <person name="Cardenas M.E."/>
            <person name="Lodge J.D."/>
            <person name="Laessoe T."/>
            <person name="Pedersen O."/>
            <person name="Smith M.E."/>
            <person name="Kuyper T.W."/>
            <person name="Franco-Molano E.A."/>
            <person name="Baroni T.J."/>
            <person name="Aanen D.K."/>
        </authorList>
    </citation>
    <scope>NUCLEOTIDE SEQUENCE</scope>
    <source>
        <strain evidence="2">D49</strain>
    </source>
</reference>
<evidence type="ECO:0000313" key="2">
    <source>
        <dbReference type="EMBL" id="KAG5635068.1"/>
    </source>
</evidence>
<keyword evidence="1" id="KW-1133">Transmembrane helix</keyword>
<accession>A0A9P7K375</accession>
<dbReference type="EMBL" id="JABCKI010006190">
    <property type="protein sequence ID" value="KAG5635068.1"/>
    <property type="molecule type" value="Genomic_DNA"/>
</dbReference>
<dbReference type="Proteomes" id="UP000717328">
    <property type="component" value="Unassembled WGS sequence"/>
</dbReference>
<gene>
    <name evidence="2" type="ORF">H0H81_012549</name>
</gene>
<organism evidence="2 3">
    <name type="scientific">Sphagnurus paluster</name>
    <dbReference type="NCBI Taxonomy" id="117069"/>
    <lineage>
        <taxon>Eukaryota</taxon>
        <taxon>Fungi</taxon>
        <taxon>Dikarya</taxon>
        <taxon>Basidiomycota</taxon>
        <taxon>Agaricomycotina</taxon>
        <taxon>Agaricomycetes</taxon>
        <taxon>Agaricomycetidae</taxon>
        <taxon>Agaricales</taxon>
        <taxon>Tricholomatineae</taxon>
        <taxon>Lyophyllaceae</taxon>
        <taxon>Sphagnurus</taxon>
    </lineage>
</organism>
<proteinExistence type="predicted"/>
<sequence length="102" mass="11220">MSTTAACSALLAIRTIGSFIKSLKEAWEDFVADLDASNDVADQVLFLALLLETLASWPVVYLGIWAREDTTHVRLLQFVKEKGLDGCLDRQAVVHIPQTSSN</sequence>
<feature type="transmembrane region" description="Helical" evidence="1">
    <location>
        <begin position="44"/>
        <end position="66"/>
    </location>
</feature>
<name>A0A9P7K375_9AGAR</name>
<protein>
    <submittedName>
        <fullName evidence="2">Uncharacterized protein</fullName>
    </submittedName>
</protein>
<keyword evidence="1" id="KW-0472">Membrane</keyword>
<keyword evidence="1" id="KW-0812">Transmembrane</keyword>
<dbReference type="AlphaFoldDB" id="A0A9P7K375"/>